<gene>
    <name evidence="1" type="ORF">HAX54_021504</name>
</gene>
<name>A0ABS8USV8_DATST</name>
<dbReference type="EMBL" id="JACEIK010002586">
    <property type="protein sequence ID" value="MCD9637948.1"/>
    <property type="molecule type" value="Genomic_DNA"/>
</dbReference>
<comment type="caution">
    <text evidence="1">The sequence shown here is derived from an EMBL/GenBank/DDBJ whole genome shotgun (WGS) entry which is preliminary data.</text>
</comment>
<keyword evidence="2" id="KW-1185">Reference proteome</keyword>
<reference evidence="1 2" key="1">
    <citation type="journal article" date="2021" name="BMC Genomics">
        <title>Datura genome reveals duplications of psychoactive alkaloid biosynthetic genes and high mutation rate following tissue culture.</title>
        <authorList>
            <person name="Rajewski A."/>
            <person name="Carter-House D."/>
            <person name="Stajich J."/>
            <person name="Litt A."/>
        </authorList>
    </citation>
    <scope>NUCLEOTIDE SEQUENCE [LARGE SCALE GENOMIC DNA]</scope>
    <source>
        <strain evidence="1">AR-01</strain>
    </source>
</reference>
<dbReference type="Proteomes" id="UP000823775">
    <property type="component" value="Unassembled WGS sequence"/>
</dbReference>
<protein>
    <submittedName>
        <fullName evidence="1">Uncharacterized protein</fullName>
    </submittedName>
</protein>
<proteinExistence type="predicted"/>
<organism evidence="1 2">
    <name type="scientific">Datura stramonium</name>
    <name type="common">Jimsonweed</name>
    <name type="synonym">Common thornapple</name>
    <dbReference type="NCBI Taxonomy" id="4076"/>
    <lineage>
        <taxon>Eukaryota</taxon>
        <taxon>Viridiplantae</taxon>
        <taxon>Streptophyta</taxon>
        <taxon>Embryophyta</taxon>
        <taxon>Tracheophyta</taxon>
        <taxon>Spermatophyta</taxon>
        <taxon>Magnoliopsida</taxon>
        <taxon>eudicotyledons</taxon>
        <taxon>Gunneridae</taxon>
        <taxon>Pentapetalae</taxon>
        <taxon>asterids</taxon>
        <taxon>lamiids</taxon>
        <taxon>Solanales</taxon>
        <taxon>Solanaceae</taxon>
        <taxon>Solanoideae</taxon>
        <taxon>Datureae</taxon>
        <taxon>Datura</taxon>
    </lineage>
</organism>
<feature type="non-terminal residue" evidence="1">
    <location>
        <position position="1"/>
    </location>
</feature>
<sequence>AFLKGGRDLNEETDMDSRLSLILFIFFRMPLRGSDTSERTMYIRGLATTILSLDIRLFFAPRARHRIGVARVWSYGVRERGEVSAGLGVRERGVKFNGGGRRLGGSGLQWLGLVSGGGEIEQIR</sequence>
<accession>A0ABS8USV8</accession>
<evidence type="ECO:0000313" key="2">
    <source>
        <dbReference type="Proteomes" id="UP000823775"/>
    </source>
</evidence>
<evidence type="ECO:0000313" key="1">
    <source>
        <dbReference type="EMBL" id="MCD9637948.1"/>
    </source>
</evidence>